<reference evidence="1" key="1">
    <citation type="submission" date="2020-08" db="EMBL/GenBank/DDBJ databases">
        <title>Multicomponent nature underlies the extraordinary mechanical properties of spider dragline silk.</title>
        <authorList>
            <person name="Kono N."/>
            <person name="Nakamura H."/>
            <person name="Mori M."/>
            <person name="Yoshida Y."/>
            <person name="Ohtoshi R."/>
            <person name="Malay A.D."/>
            <person name="Moran D.A.P."/>
            <person name="Tomita M."/>
            <person name="Numata K."/>
            <person name="Arakawa K."/>
        </authorList>
    </citation>
    <scope>NUCLEOTIDE SEQUENCE</scope>
</reference>
<comment type="caution">
    <text evidence="1">The sequence shown here is derived from an EMBL/GenBank/DDBJ whole genome shotgun (WGS) entry which is preliminary data.</text>
</comment>
<protein>
    <submittedName>
        <fullName evidence="1">Uncharacterized protein</fullName>
    </submittedName>
</protein>
<sequence length="86" mass="9243">MVLQPARAALPRGLRFASLPVRQVRRSAVAKQCLLCLRCRGGSMRWWAAAVYAARGSTGRLLQPRSRYYGAAGTVLSGGAALQLQA</sequence>
<accession>A0A8X6U6W3</accession>
<dbReference type="Proteomes" id="UP000887013">
    <property type="component" value="Unassembled WGS sequence"/>
</dbReference>
<organism evidence="1 2">
    <name type="scientific">Nephila pilipes</name>
    <name type="common">Giant wood spider</name>
    <name type="synonym">Nephila maculata</name>
    <dbReference type="NCBI Taxonomy" id="299642"/>
    <lineage>
        <taxon>Eukaryota</taxon>
        <taxon>Metazoa</taxon>
        <taxon>Ecdysozoa</taxon>
        <taxon>Arthropoda</taxon>
        <taxon>Chelicerata</taxon>
        <taxon>Arachnida</taxon>
        <taxon>Araneae</taxon>
        <taxon>Araneomorphae</taxon>
        <taxon>Entelegynae</taxon>
        <taxon>Araneoidea</taxon>
        <taxon>Nephilidae</taxon>
        <taxon>Nephila</taxon>
    </lineage>
</organism>
<gene>
    <name evidence="1" type="ORF">NPIL_612101</name>
</gene>
<evidence type="ECO:0000313" key="2">
    <source>
        <dbReference type="Proteomes" id="UP000887013"/>
    </source>
</evidence>
<evidence type="ECO:0000313" key="1">
    <source>
        <dbReference type="EMBL" id="GFT87048.1"/>
    </source>
</evidence>
<dbReference type="AlphaFoldDB" id="A0A8X6U6W3"/>
<proteinExistence type="predicted"/>
<name>A0A8X6U6W3_NEPPI</name>
<keyword evidence="2" id="KW-1185">Reference proteome</keyword>
<dbReference type="EMBL" id="BMAW01073269">
    <property type="protein sequence ID" value="GFT87048.1"/>
    <property type="molecule type" value="Genomic_DNA"/>
</dbReference>